<evidence type="ECO:0000256" key="2">
    <source>
        <dbReference type="ARBA" id="ARBA00012251"/>
    </source>
</evidence>
<dbReference type="EMBL" id="JARVKM010000032">
    <property type="protein sequence ID" value="KAK9775753.1"/>
    <property type="molecule type" value="Genomic_DNA"/>
</dbReference>
<evidence type="ECO:0000256" key="9">
    <source>
        <dbReference type="SAM" id="Coils"/>
    </source>
</evidence>
<feature type="coiled-coil region" evidence="9">
    <location>
        <begin position="456"/>
        <end position="526"/>
    </location>
</feature>
<feature type="compositionally biased region" description="Basic and acidic residues" evidence="10">
    <location>
        <begin position="115"/>
        <end position="158"/>
    </location>
</feature>
<feature type="region of interest" description="Disordered" evidence="10">
    <location>
        <begin position="115"/>
        <end position="168"/>
    </location>
</feature>
<feature type="domain" description="RING-type" evidence="11">
    <location>
        <begin position="260"/>
        <end position="459"/>
    </location>
</feature>
<name>A0ABR2XPP1_9PEZI</name>
<dbReference type="PROSITE" id="PS51873">
    <property type="entry name" value="TRIAD"/>
    <property type="match status" value="1"/>
</dbReference>
<accession>A0ABR2XPP1</accession>
<keyword evidence="7" id="KW-0833">Ubl conjugation pathway</keyword>
<evidence type="ECO:0000256" key="4">
    <source>
        <dbReference type="ARBA" id="ARBA00022723"/>
    </source>
</evidence>
<evidence type="ECO:0000256" key="1">
    <source>
        <dbReference type="ARBA" id="ARBA00001798"/>
    </source>
</evidence>
<dbReference type="Gene3D" id="1.20.120.1750">
    <property type="match status" value="1"/>
</dbReference>
<evidence type="ECO:0000256" key="3">
    <source>
        <dbReference type="ARBA" id="ARBA00022679"/>
    </source>
</evidence>
<dbReference type="Proteomes" id="UP001465668">
    <property type="component" value="Unassembled WGS sequence"/>
</dbReference>
<sequence>MPQNADFDAAASMREEVLDAIPIWQEDTSEQDVSKWKGKGREVANPDIVIYTPASSPTQSVVEAQEQQQQEEVDWTLHEPPAALHRVQGTDSELITKIVQQSIEKIKARIVDETERRRRATEEAESLRLLNKAEAEKEPNEAVEDPPEHLDESQETIKGKQRTPPIPKYHRVEPAVFAGVEFIVDQHGLLRPAPPKSKKRTLLRLLRRFNNNEKGETSAQDASSHKYNSSADFTTATSKSMSVVKKVVSGSSSRSSVDEEEVECVSCLEDFSAKEVVKAPCHSYCTDCFHRLIWTACENEQQWPPKCCLNKIPEATVLSSTSKHLDLQNAYQAKSKEWSLPVSERIYCSARLCGLFVKPDQVNRGLSVARCDMGHWICTLCRGPQHENEACPQDRDLRRTEELAEEEGWKRCHQCHAFVEHREACQHMTCRCGAEFCYVCGSRWRTCGCTMEQLHTVKQEAEVRRLARNEREAQEQAELAEALRLIEEFEREEARKAHLLRLEREKQEREQREKELRERIQKEGERRRALAVKFQGLRRDLANLHERQRVEIIREHSKAERILQYKAESTMTALVEKYTVERQVIVSQCNKRLLDFKSALDNEYATRVKQERQVEEEYQRRLQAYWAGKSGGDTQMEDALLALKRRMDKGYRVWSNWMTNELETHRFLVQEDQAIQLELMDEAEKRLARESSQQRNAFISRKQAELKWAEIVVQERETMVNDMEVDEIEDGDDIDAWLAQVGLDDTVADDDLWEYQVPGAFRWSVAK</sequence>
<organism evidence="12 13">
    <name type="scientific">Seiridium cardinale</name>
    <dbReference type="NCBI Taxonomy" id="138064"/>
    <lineage>
        <taxon>Eukaryota</taxon>
        <taxon>Fungi</taxon>
        <taxon>Dikarya</taxon>
        <taxon>Ascomycota</taxon>
        <taxon>Pezizomycotina</taxon>
        <taxon>Sordariomycetes</taxon>
        <taxon>Xylariomycetidae</taxon>
        <taxon>Amphisphaeriales</taxon>
        <taxon>Sporocadaceae</taxon>
        <taxon>Seiridium</taxon>
    </lineage>
</organism>
<comment type="caution">
    <text evidence="12">The sequence shown here is derived from an EMBL/GenBank/DDBJ whole genome shotgun (WGS) entry which is preliminary data.</text>
</comment>
<keyword evidence="3" id="KW-0808">Transferase</keyword>
<dbReference type="Pfam" id="PF01485">
    <property type="entry name" value="IBR"/>
    <property type="match status" value="1"/>
</dbReference>
<keyword evidence="5" id="KW-0677">Repeat</keyword>
<keyword evidence="13" id="KW-1185">Reference proteome</keyword>
<comment type="catalytic activity">
    <reaction evidence="1">
        <text>[E2 ubiquitin-conjugating enzyme]-S-ubiquitinyl-L-cysteine + [acceptor protein]-L-lysine = [E2 ubiquitin-conjugating enzyme]-L-cysteine + [acceptor protein]-N(6)-ubiquitinyl-L-lysine.</text>
        <dbReference type="EC" id="2.3.2.31"/>
    </reaction>
</comment>
<keyword evidence="8" id="KW-0862">Zinc</keyword>
<dbReference type="EC" id="2.3.2.31" evidence="2"/>
<evidence type="ECO:0000259" key="11">
    <source>
        <dbReference type="PROSITE" id="PS51873"/>
    </source>
</evidence>
<evidence type="ECO:0000313" key="13">
    <source>
        <dbReference type="Proteomes" id="UP001465668"/>
    </source>
</evidence>
<keyword evidence="6" id="KW-0863">Zinc-finger</keyword>
<dbReference type="CDD" id="cd22584">
    <property type="entry name" value="Rcat_RBR_unk"/>
    <property type="match status" value="1"/>
</dbReference>
<protein>
    <recommendedName>
        <fullName evidence="2">RBR-type E3 ubiquitin transferase</fullName>
        <ecNumber evidence="2">2.3.2.31</ecNumber>
    </recommendedName>
</protein>
<evidence type="ECO:0000256" key="5">
    <source>
        <dbReference type="ARBA" id="ARBA00022737"/>
    </source>
</evidence>
<gene>
    <name evidence="12" type="ORF">SCAR479_07569</name>
</gene>
<keyword evidence="9" id="KW-0175">Coiled coil</keyword>
<dbReference type="SUPFAM" id="SSF57850">
    <property type="entry name" value="RING/U-box"/>
    <property type="match status" value="1"/>
</dbReference>
<dbReference type="InterPro" id="IPR002867">
    <property type="entry name" value="IBR_dom"/>
</dbReference>
<keyword evidence="4" id="KW-0479">Metal-binding</keyword>
<evidence type="ECO:0000256" key="10">
    <source>
        <dbReference type="SAM" id="MobiDB-lite"/>
    </source>
</evidence>
<dbReference type="InterPro" id="IPR031127">
    <property type="entry name" value="E3_UB_ligase_RBR"/>
</dbReference>
<reference evidence="12 13" key="1">
    <citation type="submission" date="2024-02" db="EMBL/GenBank/DDBJ databases">
        <title>First draft genome assembly of two strains of Seiridium cardinale.</title>
        <authorList>
            <person name="Emiliani G."/>
            <person name="Scali E."/>
        </authorList>
    </citation>
    <scope>NUCLEOTIDE SEQUENCE [LARGE SCALE GENOMIC DNA]</scope>
    <source>
        <strain evidence="12 13">BM-138-000479</strain>
    </source>
</reference>
<evidence type="ECO:0000313" key="12">
    <source>
        <dbReference type="EMBL" id="KAK9775753.1"/>
    </source>
</evidence>
<dbReference type="InterPro" id="IPR044066">
    <property type="entry name" value="TRIAD_supradom"/>
</dbReference>
<proteinExistence type="predicted"/>
<evidence type="ECO:0000256" key="7">
    <source>
        <dbReference type="ARBA" id="ARBA00022786"/>
    </source>
</evidence>
<evidence type="ECO:0000256" key="8">
    <source>
        <dbReference type="ARBA" id="ARBA00022833"/>
    </source>
</evidence>
<evidence type="ECO:0000256" key="6">
    <source>
        <dbReference type="ARBA" id="ARBA00022771"/>
    </source>
</evidence>
<dbReference type="PANTHER" id="PTHR11685">
    <property type="entry name" value="RBR FAMILY RING FINGER AND IBR DOMAIN-CONTAINING"/>
    <property type="match status" value="1"/>
</dbReference>